<evidence type="ECO:0000256" key="1">
    <source>
        <dbReference type="ARBA" id="ARBA00004123"/>
    </source>
</evidence>
<dbReference type="GO" id="GO:0005634">
    <property type="term" value="C:nucleus"/>
    <property type="evidence" value="ECO:0007669"/>
    <property type="project" value="UniProtKB-SubCell"/>
</dbReference>
<protein>
    <submittedName>
        <fullName evidence="5">Uncharacterized protein</fullName>
    </submittedName>
</protein>
<dbReference type="PANTHER" id="PTHR23110:SF110">
    <property type="entry name" value="AGAP003189-PA"/>
    <property type="match status" value="1"/>
</dbReference>
<keyword evidence="2" id="KW-0539">Nucleus</keyword>
<evidence type="ECO:0000256" key="2">
    <source>
        <dbReference type="ARBA" id="ARBA00023242"/>
    </source>
</evidence>
<proteinExistence type="predicted"/>
<accession>A0A0K8W872</accession>
<feature type="coiled-coil region" evidence="3">
    <location>
        <begin position="146"/>
        <end position="173"/>
    </location>
</feature>
<feature type="compositionally biased region" description="Pro residues" evidence="4">
    <location>
        <begin position="68"/>
        <end position="77"/>
    </location>
</feature>
<gene>
    <name evidence="5" type="ORF">c0_g1_i3</name>
</gene>
<dbReference type="GO" id="GO:0006357">
    <property type="term" value="P:regulation of transcription by RNA polymerase II"/>
    <property type="evidence" value="ECO:0007669"/>
    <property type="project" value="TreeGrafter"/>
</dbReference>
<name>A0A0K8W872_BACLA</name>
<evidence type="ECO:0000313" key="5">
    <source>
        <dbReference type="EMBL" id="JAI47080.1"/>
    </source>
</evidence>
<dbReference type="EMBL" id="GDHF01005234">
    <property type="protein sequence ID" value="JAI47080.1"/>
    <property type="molecule type" value="Transcribed_RNA"/>
</dbReference>
<evidence type="ECO:0000256" key="4">
    <source>
        <dbReference type="SAM" id="MobiDB-lite"/>
    </source>
</evidence>
<dbReference type="InterPro" id="IPR051095">
    <property type="entry name" value="Dros_DevTransReg"/>
</dbReference>
<dbReference type="PANTHER" id="PTHR23110">
    <property type="entry name" value="BTB DOMAIN TRANSCRIPTION FACTOR"/>
    <property type="match status" value="1"/>
</dbReference>
<evidence type="ECO:0000256" key="3">
    <source>
        <dbReference type="SAM" id="Coils"/>
    </source>
</evidence>
<sequence length="178" mass="19259">MYSGEVNVYEEQIPMLLNLAETLGIKGLADVQNNLQKANRRAATAPPAPPQNAHDFLDALRKEESYTPPTPPSPPAVPTTSMAPPTLPPPLASTVPPPSAQLPLLSAATVPNAFNSTLLGSKLPTPLESLFLKSLQFYPNLLPQPLNFSQTALNKTNELLAKYQQQCNSLYQDAQGFR</sequence>
<dbReference type="AlphaFoldDB" id="A0A0K8W872"/>
<comment type="subcellular location">
    <subcellularLocation>
        <location evidence="1">Nucleus</location>
    </subcellularLocation>
</comment>
<feature type="region of interest" description="Disordered" evidence="4">
    <location>
        <begin position="63"/>
        <end position="98"/>
    </location>
</feature>
<keyword evidence="3" id="KW-0175">Coiled coil</keyword>
<reference evidence="5" key="1">
    <citation type="submission" date="2015-06" db="EMBL/GenBank/DDBJ databases">
        <authorList>
            <person name="Hoefler B.C."/>
            <person name="Straight P.D."/>
        </authorList>
    </citation>
    <scope>NUCLEOTIDE SEQUENCE</scope>
</reference>
<dbReference type="OrthoDB" id="6425912at2759"/>
<organism evidence="5">
    <name type="scientific">Bactrocera latifrons</name>
    <name type="common">Malaysian fruit fly</name>
    <name type="synonym">Chaetodacus latifrons</name>
    <dbReference type="NCBI Taxonomy" id="174628"/>
    <lineage>
        <taxon>Eukaryota</taxon>
        <taxon>Metazoa</taxon>
        <taxon>Ecdysozoa</taxon>
        <taxon>Arthropoda</taxon>
        <taxon>Hexapoda</taxon>
        <taxon>Insecta</taxon>
        <taxon>Pterygota</taxon>
        <taxon>Neoptera</taxon>
        <taxon>Endopterygota</taxon>
        <taxon>Diptera</taxon>
        <taxon>Brachycera</taxon>
        <taxon>Muscomorpha</taxon>
        <taxon>Tephritoidea</taxon>
        <taxon>Tephritidae</taxon>
        <taxon>Bactrocera</taxon>
        <taxon>Bactrocera</taxon>
    </lineage>
</organism>
<feature type="compositionally biased region" description="Pro residues" evidence="4">
    <location>
        <begin position="85"/>
        <end position="98"/>
    </location>
</feature>